<comment type="subunit">
    <text evidence="2 5">Homopentamer.</text>
</comment>
<dbReference type="GO" id="GO:0009421">
    <property type="term" value="C:bacterial-type flagellum filament cap"/>
    <property type="evidence" value="ECO:0007669"/>
    <property type="project" value="InterPro"/>
</dbReference>
<dbReference type="EMBL" id="CP008941">
    <property type="protein sequence ID" value="AIK95793.1"/>
    <property type="molecule type" value="Genomic_DNA"/>
</dbReference>
<name>A0A077AVV9_9PROT</name>
<dbReference type="InterPro" id="IPR040026">
    <property type="entry name" value="FliD"/>
</dbReference>
<feature type="domain" description="Flagellar hook-associated protein 2 N-terminal" evidence="6">
    <location>
        <begin position="33"/>
        <end position="144"/>
    </location>
</feature>
<dbReference type="Pfam" id="PF07195">
    <property type="entry name" value="FliD_C"/>
    <property type="match status" value="1"/>
</dbReference>
<dbReference type="STRING" id="91604.ID47_02165"/>
<sequence length="651" mass="68759">MVNSVRSDYGMGIGKVVVDEDTNTAKISQKVAGLDIDEYIYAVKEARKTQEKPYQDKIDKNTKTLAALSTFQTKLTAVQDLAQTMANRISSTQPKVATNVFQQHAITATTSGSQNYTDIVNISASESAFVGSFSMKVEQLATSDMKKGTINAAALNEDRKIDGSFLISATSGSAKTIEIKSGMSLTDIKNAINAVSTDTKVSADISLVSIGAISTFELKLKAQVSGEPIVLQDKSGTPLTDLGFSQTTSNKICGILEATNEATALNLSGNLTFGIEGGTSESISLDTSMTLSQLIEKINNKSGTTGVTASYDLAYYSTPSKYQIKLETTSGNIVTLSDTNGVATTLGLTTPVTDFNDLCSKVTVDGTAYKKRSNTISDIITGVTLNLKSTSPATVYGAVIEDKDQFADQFINFMKAYNELISFYNDQTKSKNSADGKTMAAAEGADLYGNNYARDCISKLKYALTGGTSGASLTTKESSSTTALSIMGIKLQLDGSLRFENDTDFANAISNSYSDIKKLFTNTINVSNSNFKVTDMPPKLPASLGGQAITVNISKDLAGTATATFNIGTAVYPASVTANGGIITVTGGKDSPLFQGITVQFNGTLADGDLASTDITLTQGSMAKVDNELTNMLDEKVDPVTKKKRGASLAK</sequence>
<keyword evidence="4 5" id="KW-0975">Bacterial flagellum</keyword>
<dbReference type="KEGG" id="paca:ID47_02165"/>
<evidence type="ECO:0000256" key="3">
    <source>
        <dbReference type="ARBA" id="ARBA00023054"/>
    </source>
</evidence>
<dbReference type="GO" id="GO:0071973">
    <property type="term" value="P:bacterial-type flagellum-dependent cell motility"/>
    <property type="evidence" value="ECO:0007669"/>
    <property type="project" value="TreeGrafter"/>
</dbReference>
<dbReference type="Pfam" id="PF07196">
    <property type="entry name" value="Flagellin_IN"/>
    <property type="match status" value="1"/>
</dbReference>
<dbReference type="GO" id="GO:0005576">
    <property type="term" value="C:extracellular region"/>
    <property type="evidence" value="ECO:0007669"/>
    <property type="project" value="UniProtKB-SubCell"/>
</dbReference>
<comment type="similarity">
    <text evidence="1 5">Belongs to the FliD family.</text>
</comment>
<dbReference type="OrthoDB" id="9812018at2"/>
<evidence type="ECO:0000256" key="1">
    <source>
        <dbReference type="ARBA" id="ARBA00009764"/>
    </source>
</evidence>
<organism evidence="8 9">
    <name type="scientific">Candidatus Odyssella acanthamoebae</name>
    <dbReference type="NCBI Taxonomy" id="91604"/>
    <lineage>
        <taxon>Bacteria</taxon>
        <taxon>Pseudomonadati</taxon>
        <taxon>Pseudomonadota</taxon>
        <taxon>Alphaproteobacteria</taxon>
        <taxon>Holosporales</taxon>
        <taxon>Candidatus Paracaedibacteraceae</taxon>
        <taxon>Candidatus Odyssella</taxon>
    </lineage>
</organism>
<dbReference type="AlphaFoldDB" id="A0A077AVV9"/>
<keyword evidence="5" id="KW-0964">Secreted</keyword>
<evidence type="ECO:0000313" key="8">
    <source>
        <dbReference type="EMBL" id="AIK95793.1"/>
    </source>
</evidence>
<dbReference type="RefSeq" id="WP_038463298.1">
    <property type="nucleotide sequence ID" value="NZ_CP008941.1"/>
</dbReference>
<dbReference type="eggNOG" id="COG1345">
    <property type="taxonomic scope" value="Bacteria"/>
</dbReference>
<evidence type="ECO:0000313" key="9">
    <source>
        <dbReference type="Proteomes" id="UP000028926"/>
    </source>
</evidence>
<dbReference type="PANTHER" id="PTHR30288">
    <property type="entry name" value="FLAGELLAR CAP/ASSEMBLY PROTEIN FLID"/>
    <property type="match status" value="1"/>
</dbReference>
<comment type="function">
    <text evidence="5">Required for morphogenesis and for the elongation of the flagellar filament by facilitating polymerization of the flagellin monomers at the tip of growing filament. Forms a capping structure, which prevents flagellin subunits (transported through the central channel of the flagellum) from leaking out without polymerization at the distal end.</text>
</comment>
<evidence type="ECO:0000256" key="5">
    <source>
        <dbReference type="RuleBase" id="RU362066"/>
    </source>
</evidence>
<dbReference type="PANTHER" id="PTHR30288:SF0">
    <property type="entry name" value="FLAGELLAR HOOK-ASSOCIATED PROTEIN 2"/>
    <property type="match status" value="1"/>
</dbReference>
<feature type="domain" description="Flagellar hook-associated protein 2 C-terminal" evidence="7">
    <location>
        <begin position="360"/>
        <end position="529"/>
    </location>
</feature>
<reference evidence="8 9" key="1">
    <citation type="submission" date="2014-07" db="EMBL/GenBank/DDBJ databases">
        <title>Comparative genomic insights into amoeba endosymbionts belonging to the families of Holosporaceae and Candidatus Midichloriaceae within Rickettsiales.</title>
        <authorList>
            <person name="Wang Z."/>
            <person name="Wu M."/>
        </authorList>
    </citation>
    <scope>NUCLEOTIDE SEQUENCE [LARGE SCALE GENOMIC DNA]</scope>
    <source>
        <strain evidence="8">PRA3</strain>
    </source>
</reference>
<dbReference type="Gene3D" id="3.30.70.2120">
    <property type="match status" value="1"/>
</dbReference>
<dbReference type="Proteomes" id="UP000028926">
    <property type="component" value="Chromosome"/>
</dbReference>
<dbReference type="InterPro" id="IPR010810">
    <property type="entry name" value="Flagellin_hook_IN_motif"/>
</dbReference>
<protein>
    <recommendedName>
        <fullName evidence="5">Flagellar hook-associated protein 2</fullName>
        <shortName evidence="5">HAP2</shortName>
    </recommendedName>
    <alternativeName>
        <fullName evidence="5">Flagellar cap protein</fullName>
    </alternativeName>
</protein>
<keyword evidence="3" id="KW-0175">Coiled coil</keyword>
<accession>A0A077AVV9</accession>
<proteinExistence type="inferred from homology"/>
<evidence type="ECO:0000256" key="4">
    <source>
        <dbReference type="ARBA" id="ARBA00023143"/>
    </source>
</evidence>
<evidence type="ECO:0000256" key="2">
    <source>
        <dbReference type="ARBA" id="ARBA00011255"/>
    </source>
</evidence>
<dbReference type="Pfam" id="PF02465">
    <property type="entry name" value="FliD_N"/>
    <property type="match status" value="1"/>
</dbReference>
<dbReference type="HOGENOM" id="CLU_420752_0_0_5"/>
<evidence type="ECO:0000259" key="7">
    <source>
        <dbReference type="Pfam" id="PF07195"/>
    </source>
</evidence>
<dbReference type="InterPro" id="IPR010809">
    <property type="entry name" value="FliD_C"/>
</dbReference>
<keyword evidence="9" id="KW-1185">Reference proteome</keyword>
<dbReference type="GO" id="GO:0007155">
    <property type="term" value="P:cell adhesion"/>
    <property type="evidence" value="ECO:0007669"/>
    <property type="project" value="InterPro"/>
</dbReference>
<gene>
    <name evidence="8" type="ORF">ID47_02165</name>
</gene>
<comment type="subcellular location">
    <subcellularLocation>
        <location evidence="5">Secreted</location>
    </subcellularLocation>
    <subcellularLocation>
        <location evidence="5">Bacterial flagellum</location>
    </subcellularLocation>
</comment>
<dbReference type="GO" id="GO:0009424">
    <property type="term" value="C:bacterial-type flagellum hook"/>
    <property type="evidence" value="ECO:0007669"/>
    <property type="project" value="UniProtKB-UniRule"/>
</dbReference>
<evidence type="ECO:0000259" key="6">
    <source>
        <dbReference type="Pfam" id="PF02465"/>
    </source>
</evidence>
<dbReference type="InterPro" id="IPR003481">
    <property type="entry name" value="FliD_N"/>
</dbReference>